<dbReference type="Gene3D" id="1.10.10.60">
    <property type="entry name" value="Homeodomain-like"/>
    <property type="match status" value="2"/>
</dbReference>
<gene>
    <name evidence="5" type="primary">rhaS_1</name>
    <name evidence="5" type="ORF">PAECIP111892_00166</name>
</gene>
<evidence type="ECO:0000259" key="4">
    <source>
        <dbReference type="PROSITE" id="PS01124"/>
    </source>
</evidence>
<dbReference type="InterPro" id="IPR014710">
    <property type="entry name" value="RmlC-like_jellyroll"/>
</dbReference>
<feature type="domain" description="HTH araC/xylS-type" evidence="4">
    <location>
        <begin position="162"/>
        <end position="259"/>
    </location>
</feature>
<dbReference type="PANTHER" id="PTHR43280">
    <property type="entry name" value="ARAC-FAMILY TRANSCRIPTIONAL REGULATOR"/>
    <property type="match status" value="1"/>
</dbReference>
<dbReference type="Proteomes" id="UP000838324">
    <property type="component" value="Unassembled WGS sequence"/>
</dbReference>
<dbReference type="InterPro" id="IPR037923">
    <property type="entry name" value="HTH-like"/>
</dbReference>
<dbReference type="PROSITE" id="PS01124">
    <property type="entry name" value="HTH_ARAC_FAMILY_2"/>
    <property type="match status" value="1"/>
</dbReference>
<dbReference type="Pfam" id="PF12833">
    <property type="entry name" value="HTH_18"/>
    <property type="match status" value="1"/>
</dbReference>
<keyword evidence="6" id="KW-1185">Reference proteome</keyword>
<evidence type="ECO:0000256" key="1">
    <source>
        <dbReference type="ARBA" id="ARBA00023015"/>
    </source>
</evidence>
<sequence length="259" mass="29856">MDINKYEQLVPNVFLFVDRRSFPDWEIGRSTIDFHDLTFIVEGKSNYYINGEKFTVEAGDMLYAPSGSIRQAHTFKEAPMHSFAFNFVWEGADNHVQLPFGTVTKNWRTKELLEDIREFSHVWMDKQPFYKMKARAIFQLIIYRLLCIAHHQQAPLVDPRIQKAMAYIMDHYAKDVTIHELAGLVGLNPEYLGKLFKQNTGSTCKEFLNRVRVNNAEMILAAGGFNVSEVAEHCGYHDAAYFSNVFKSIKGYPPSSVLR</sequence>
<protein>
    <submittedName>
        <fullName evidence="5">HTH-type transcriptional activator RhaS</fullName>
    </submittedName>
</protein>
<dbReference type="Gene3D" id="2.60.120.10">
    <property type="entry name" value="Jelly Rolls"/>
    <property type="match status" value="1"/>
</dbReference>
<keyword evidence="1" id="KW-0805">Transcription regulation</keyword>
<accession>A0ABM9BPF6</accession>
<dbReference type="SUPFAM" id="SSF46689">
    <property type="entry name" value="Homeodomain-like"/>
    <property type="match status" value="2"/>
</dbReference>
<dbReference type="PANTHER" id="PTHR43280:SF28">
    <property type="entry name" value="HTH-TYPE TRANSCRIPTIONAL ACTIVATOR RHAS"/>
    <property type="match status" value="1"/>
</dbReference>
<keyword evidence="3" id="KW-0804">Transcription</keyword>
<evidence type="ECO:0000313" key="5">
    <source>
        <dbReference type="EMBL" id="CAH1190416.1"/>
    </source>
</evidence>
<dbReference type="EMBL" id="CAKMMG010000001">
    <property type="protein sequence ID" value="CAH1190416.1"/>
    <property type="molecule type" value="Genomic_DNA"/>
</dbReference>
<dbReference type="SMART" id="SM00342">
    <property type="entry name" value="HTH_ARAC"/>
    <property type="match status" value="1"/>
</dbReference>
<organism evidence="5 6">
    <name type="scientific">Paenibacillus auburnensis</name>
    <dbReference type="NCBI Taxonomy" id="2905649"/>
    <lineage>
        <taxon>Bacteria</taxon>
        <taxon>Bacillati</taxon>
        <taxon>Bacillota</taxon>
        <taxon>Bacilli</taxon>
        <taxon>Bacillales</taxon>
        <taxon>Paenibacillaceae</taxon>
        <taxon>Paenibacillus</taxon>
    </lineage>
</organism>
<evidence type="ECO:0000256" key="2">
    <source>
        <dbReference type="ARBA" id="ARBA00023125"/>
    </source>
</evidence>
<dbReference type="RefSeq" id="WP_236328581.1">
    <property type="nucleotide sequence ID" value="NZ_CAKMMG010000001.1"/>
</dbReference>
<dbReference type="InterPro" id="IPR018060">
    <property type="entry name" value="HTH_AraC"/>
</dbReference>
<proteinExistence type="predicted"/>
<comment type="caution">
    <text evidence="5">The sequence shown here is derived from an EMBL/GenBank/DDBJ whole genome shotgun (WGS) entry which is preliminary data.</text>
</comment>
<dbReference type="InterPro" id="IPR009057">
    <property type="entry name" value="Homeodomain-like_sf"/>
</dbReference>
<evidence type="ECO:0000256" key="3">
    <source>
        <dbReference type="ARBA" id="ARBA00023163"/>
    </source>
</evidence>
<name>A0ABM9BPF6_9BACL</name>
<evidence type="ECO:0000313" key="6">
    <source>
        <dbReference type="Proteomes" id="UP000838324"/>
    </source>
</evidence>
<keyword evidence="2" id="KW-0238">DNA-binding</keyword>
<dbReference type="InterPro" id="IPR018062">
    <property type="entry name" value="HTH_AraC-typ_CS"/>
</dbReference>
<dbReference type="PROSITE" id="PS00041">
    <property type="entry name" value="HTH_ARAC_FAMILY_1"/>
    <property type="match status" value="1"/>
</dbReference>
<dbReference type="SUPFAM" id="SSF51215">
    <property type="entry name" value="Regulatory protein AraC"/>
    <property type="match status" value="1"/>
</dbReference>
<reference evidence="5" key="1">
    <citation type="submission" date="2022-01" db="EMBL/GenBank/DDBJ databases">
        <authorList>
            <person name="Criscuolo A."/>
        </authorList>
    </citation>
    <scope>NUCLEOTIDE SEQUENCE</scope>
    <source>
        <strain evidence="5">CIP111892</strain>
    </source>
</reference>